<proteinExistence type="inferred from homology"/>
<dbReference type="GO" id="GO:0008239">
    <property type="term" value="F:dipeptidyl-peptidase activity"/>
    <property type="evidence" value="ECO:0007669"/>
    <property type="project" value="TreeGrafter"/>
</dbReference>
<keyword evidence="5" id="KW-0325">Glycoprotein</keyword>
<keyword evidence="8" id="KW-1185">Reference proteome</keyword>
<evidence type="ECO:0000256" key="5">
    <source>
        <dbReference type="ARBA" id="ARBA00023180"/>
    </source>
</evidence>
<dbReference type="GO" id="GO:0006508">
    <property type="term" value="P:proteolysis"/>
    <property type="evidence" value="ECO:0007669"/>
    <property type="project" value="UniProtKB-KW"/>
</dbReference>
<sequence length="558" mass="62923">MLGRAFLVLAGLSVLVSSNAQSLSDQIRLLGPQGVNLWKLDNPKGSPSIFASQDALQQPLKPKKDHKFRAQWFEQPLDHFDKKSKHTFHQRYWVNTRHYKPRKGAPVIVLDGGETSGTNRIPFLDTGIVEILARATGGVGVVLEHRYYGQSIPVSNLTTDSLRFLNNDQSAADSANFMKNVKFDGVEEDLTAPGTPWIYYGGSYAGARAAHMKILYPDIVWGSIASSAVTHAALENWEYMEIIREAADPKCSGHLVGSIGTIDDILLSSNTFLKTQLKKLFGLSELEHDEDFASVLESPLGAWQAKCWDPKVGSTRFDEFCDTLSKPFGRVTTEALELPFGHEDRMVTLEDGLAVDFAVINYGKYIKEHIVSRCESSIEECFGTFEDEKYRDTGLDQHWRLWLFQVCTEWGYFTTAPPDQNMPRIVSKLLTLAYESKICKQAFPPGQHFTVPPLPNITAVNALGDFWIAADRLAIIDGEVDPWRPDTPHSDDVKWREDTVLRPFKLIPDGVHHYDEYGLENILDEPGEIRKIHVEMISFVNSWLRDWKVEHGIDDEVV</sequence>
<evidence type="ECO:0000256" key="3">
    <source>
        <dbReference type="ARBA" id="ARBA00022729"/>
    </source>
</evidence>
<dbReference type="Gene3D" id="3.40.50.1820">
    <property type="entry name" value="alpha/beta hydrolase"/>
    <property type="match status" value="2"/>
</dbReference>
<keyword evidence="4" id="KW-0378">Hydrolase</keyword>
<protein>
    <submittedName>
        <fullName evidence="7">Peptidase S28</fullName>
    </submittedName>
</protein>
<name>A0A9P6CYX8_9AGAR</name>
<dbReference type="Proteomes" id="UP000807469">
    <property type="component" value="Unassembled WGS sequence"/>
</dbReference>
<keyword evidence="2" id="KW-0645">Protease</keyword>
<accession>A0A9P6CYX8</accession>
<dbReference type="PANTHER" id="PTHR11010:SF117">
    <property type="entry name" value="SERINE PROTEASE 16"/>
    <property type="match status" value="1"/>
</dbReference>
<reference evidence="7" key="1">
    <citation type="submission" date="2020-11" db="EMBL/GenBank/DDBJ databases">
        <authorList>
            <consortium name="DOE Joint Genome Institute"/>
            <person name="Ahrendt S."/>
            <person name="Riley R."/>
            <person name="Andreopoulos W."/>
            <person name="Labutti K."/>
            <person name="Pangilinan J."/>
            <person name="Ruiz-Duenas F.J."/>
            <person name="Barrasa J.M."/>
            <person name="Sanchez-Garcia M."/>
            <person name="Camarero S."/>
            <person name="Miyauchi S."/>
            <person name="Serrano A."/>
            <person name="Linde D."/>
            <person name="Babiker R."/>
            <person name="Drula E."/>
            <person name="Ayuso-Fernandez I."/>
            <person name="Pacheco R."/>
            <person name="Padilla G."/>
            <person name="Ferreira P."/>
            <person name="Barriuso J."/>
            <person name="Kellner H."/>
            <person name="Castanera R."/>
            <person name="Alfaro M."/>
            <person name="Ramirez L."/>
            <person name="Pisabarro A.G."/>
            <person name="Kuo A."/>
            <person name="Tritt A."/>
            <person name="Lipzen A."/>
            <person name="He G."/>
            <person name="Yan M."/>
            <person name="Ng V."/>
            <person name="Cullen D."/>
            <person name="Martin F."/>
            <person name="Rosso M.-N."/>
            <person name="Henrissat B."/>
            <person name="Hibbett D."/>
            <person name="Martinez A.T."/>
            <person name="Grigoriev I.V."/>
        </authorList>
    </citation>
    <scope>NUCLEOTIDE SEQUENCE</scope>
    <source>
        <strain evidence="7">CIRM-BRFM 674</strain>
    </source>
</reference>
<dbReference type="PANTHER" id="PTHR11010">
    <property type="entry name" value="PROTEASE S28 PRO-X CARBOXYPEPTIDASE-RELATED"/>
    <property type="match status" value="1"/>
</dbReference>
<evidence type="ECO:0000256" key="4">
    <source>
        <dbReference type="ARBA" id="ARBA00022801"/>
    </source>
</evidence>
<dbReference type="InterPro" id="IPR029058">
    <property type="entry name" value="AB_hydrolase_fold"/>
</dbReference>
<dbReference type="EMBL" id="MU155133">
    <property type="protein sequence ID" value="KAF9485766.1"/>
    <property type="molecule type" value="Genomic_DNA"/>
</dbReference>
<evidence type="ECO:0000313" key="8">
    <source>
        <dbReference type="Proteomes" id="UP000807469"/>
    </source>
</evidence>
<keyword evidence="3 6" id="KW-0732">Signal</keyword>
<dbReference type="InterPro" id="IPR008758">
    <property type="entry name" value="Peptidase_S28"/>
</dbReference>
<organism evidence="7 8">
    <name type="scientific">Pholiota conissans</name>
    <dbReference type="NCBI Taxonomy" id="109636"/>
    <lineage>
        <taxon>Eukaryota</taxon>
        <taxon>Fungi</taxon>
        <taxon>Dikarya</taxon>
        <taxon>Basidiomycota</taxon>
        <taxon>Agaricomycotina</taxon>
        <taxon>Agaricomycetes</taxon>
        <taxon>Agaricomycetidae</taxon>
        <taxon>Agaricales</taxon>
        <taxon>Agaricineae</taxon>
        <taxon>Strophariaceae</taxon>
        <taxon>Pholiota</taxon>
    </lineage>
</organism>
<dbReference type="OrthoDB" id="2130629at2759"/>
<feature type="signal peptide" evidence="6">
    <location>
        <begin position="1"/>
        <end position="20"/>
    </location>
</feature>
<feature type="chain" id="PRO_5040194820" evidence="6">
    <location>
        <begin position="21"/>
        <end position="558"/>
    </location>
</feature>
<evidence type="ECO:0000256" key="2">
    <source>
        <dbReference type="ARBA" id="ARBA00022670"/>
    </source>
</evidence>
<evidence type="ECO:0000256" key="6">
    <source>
        <dbReference type="SAM" id="SignalP"/>
    </source>
</evidence>
<comment type="caution">
    <text evidence="7">The sequence shown here is derived from an EMBL/GenBank/DDBJ whole genome shotgun (WGS) entry which is preliminary data.</text>
</comment>
<comment type="similarity">
    <text evidence="1">Belongs to the peptidase S28 family.</text>
</comment>
<evidence type="ECO:0000256" key="1">
    <source>
        <dbReference type="ARBA" id="ARBA00011079"/>
    </source>
</evidence>
<dbReference type="AlphaFoldDB" id="A0A9P6CYX8"/>
<evidence type="ECO:0000313" key="7">
    <source>
        <dbReference type="EMBL" id="KAF9485766.1"/>
    </source>
</evidence>
<dbReference type="GO" id="GO:0070008">
    <property type="term" value="F:serine-type exopeptidase activity"/>
    <property type="evidence" value="ECO:0007669"/>
    <property type="project" value="InterPro"/>
</dbReference>
<dbReference type="SUPFAM" id="SSF53474">
    <property type="entry name" value="alpha/beta-Hydrolases"/>
    <property type="match status" value="1"/>
</dbReference>
<gene>
    <name evidence="7" type="ORF">BDN70DRAFT_870639</name>
</gene>
<dbReference type="Pfam" id="PF05577">
    <property type="entry name" value="Peptidase_S28"/>
    <property type="match status" value="1"/>
</dbReference>